<dbReference type="Proteomes" id="UP000016927">
    <property type="component" value="Unassembled WGS sequence"/>
</dbReference>
<dbReference type="Gene3D" id="1.10.530.10">
    <property type="match status" value="1"/>
</dbReference>
<dbReference type="InterPro" id="IPR023346">
    <property type="entry name" value="Lysozyme-like_dom_sf"/>
</dbReference>
<feature type="compositionally biased region" description="Basic residues" evidence="3">
    <location>
        <begin position="152"/>
        <end position="161"/>
    </location>
</feature>
<feature type="non-terminal residue" evidence="6">
    <location>
        <position position="387"/>
    </location>
</feature>
<feature type="chain" id="PRO_5004344132" evidence="4">
    <location>
        <begin position="23"/>
        <end position="387"/>
    </location>
</feature>
<dbReference type="HOGENOM" id="CLU_713894_0_0_1"/>
<feature type="compositionally biased region" description="Basic and acidic residues" evidence="3">
    <location>
        <begin position="162"/>
        <end position="186"/>
    </location>
</feature>
<dbReference type="GO" id="GO:0016998">
    <property type="term" value="P:cell wall macromolecule catabolic process"/>
    <property type="evidence" value="ECO:0007669"/>
    <property type="project" value="InterPro"/>
</dbReference>
<dbReference type="GO" id="GO:0004568">
    <property type="term" value="F:chitinase activity"/>
    <property type="evidence" value="ECO:0007669"/>
    <property type="project" value="InterPro"/>
</dbReference>
<feature type="compositionally biased region" description="Basic and acidic residues" evidence="3">
    <location>
        <begin position="98"/>
        <end position="121"/>
    </location>
</feature>
<keyword evidence="1" id="KW-0611">Plant defense</keyword>
<evidence type="ECO:0000256" key="2">
    <source>
        <dbReference type="ARBA" id="ARBA00023157"/>
    </source>
</evidence>
<evidence type="ECO:0000313" key="6">
    <source>
        <dbReference type="EMBL" id="EOB14068.1"/>
    </source>
</evidence>
<reference evidence="6 7" key="1">
    <citation type="journal article" date="2013" name="BMC Genomics">
        <title>Comparative genomics of parasitic silkworm microsporidia reveal an association between genome expansion and host adaptation.</title>
        <authorList>
            <person name="Pan G."/>
            <person name="Xu J."/>
            <person name="Li T."/>
            <person name="Xia Q."/>
            <person name="Liu S.L."/>
            <person name="Zhang G."/>
            <person name="Li S."/>
            <person name="Li C."/>
            <person name="Liu H."/>
            <person name="Yang L."/>
            <person name="Liu T."/>
            <person name="Zhang X."/>
            <person name="Wu Z."/>
            <person name="Fan W."/>
            <person name="Dang X."/>
            <person name="Xiang H."/>
            <person name="Tao M."/>
            <person name="Li Y."/>
            <person name="Hu J."/>
            <person name="Li Z."/>
            <person name="Lin L."/>
            <person name="Luo J."/>
            <person name="Geng L."/>
            <person name="Wang L."/>
            <person name="Long M."/>
            <person name="Wan Y."/>
            <person name="He N."/>
            <person name="Zhang Z."/>
            <person name="Lu C."/>
            <person name="Keeling P.J."/>
            <person name="Wang J."/>
            <person name="Xiang Z."/>
            <person name="Zhou Z."/>
        </authorList>
    </citation>
    <scope>NUCLEOTIDE SEQUENCE [LARGE SCALE GENOMIC DNA]</scope>
    <source>
        <strain evidence="7">CQ1 / CVCC 102059</strain>
    </source>
</reference>
<dbReference type="SUPFAM" id="SSF53955">
    <property type="entry name" value="Lysozyme-like"/>
    <property type="match status" value="1"/>
</dbReference>
<evidence type="ECO:0000256" key="1">
    <source>
        <dbReference type="ARBA" id="ARBA00022821"/>
    </source>
</evidence>
<dbReference type="InterPro" id="IPR000726">
    <property type="entry name" value="Glyco_hydro_19_cat"/>
</dbReference>
<dbReference type="Pfam" id="PF00182">
    <property type="entry name" value="Glyco_hydro_19"/>
    <property type="match status" value="1"/>
</dbReference>
<proteinExistence type="predicted"/>
<feature type="signal peptide" evidence="4">
    <location>
        <begin position="1"/>
        <end position="22"/>
    </location>
</feature>
<feature type="region of interest" description="Disordered" evidence="3">
    <location>
        <begin position="137"/>
        <end position="217"/>
    </location>
</feature>
<dbReference type="VEuPathDB" id="MicrosporidiaDB:NBO_41g0043"/>
<evidence type="ECO:0000256" key="4">
    <source>
        <dbReference type="SAM" id="SignalP"/>
    </source>
</evidence>
<sequence length="387" mass="42759">MIVLFMLGVLLKDVCLPGSTECSNNMLRMCDINGFWIQTDCSQDTVCSLEEGNIGCIPRTNENNKSNGNNNENEQEEDTFLDELMKSSRDKKRKAKSKEKNKSKEHKEDDSQTPTDLKDMTMSKITELIMKKIKDRVEERSEEDEEEEPKRSDKKFRLKRQKPQEKKDDNKVIRTITYEKRKDKDGGNGNSSNGHGSNGQGSNGHGSNDHGGNNGQDAIVKVTNEEMESLEEAAMFLAQTGHESGGFEHIEEIDCAGSTSCADQYGGSEGAPGKSYHGRGFIQLSWPANYKEASEALGMGDELFENPEKVAEDPEIGAKVSSWFWKTKVATAPGVSDNQFGATTKAINGALECTGSNVEKSQNRYKVYKDVAEVLGISNLADEGGCY</sequence>
<dbReference type="SMR" id="R0MMH7"/>
<evidence type="ECO:0000313" key="7">
    <source>
        <dbReference type="Proteomes" id="UP000016927"/>
    </source>
</evidence>
<dbReference type="OrthoDB" id="5985073at2759"/>
<dbReference type="PANTHER" id="PTHR22595:SF79">
    <property type="entry name" value="CHITINASE 12"/>
    <property type="match status" value="1"/>
</dbReference>
<dbReference type="GO" id="GO:0006032">
    <property type="term" value="P:chitin catabolic process"/>
    <property type="evidence" value="ECO:0007669"/>
    <property type="project" value="InterPro"/>
</dbReference>
<organism evidence="6 7">
    <name type="scientific">Nosema bombycis (strain CQ1 / CVCC 102059)</name>
    <name type="common">Microsporidian parasite</name>
    <name type="synonym">Pebrine of silkworm</name>
    <dbReference type="NCBI Taxonomy" id="578461"/>
    <lineage>
        <taxon>Eukaryota</taxon>
        <taxon>Fungi</taxon>
        <taxon>Fungi incertae sedis</taxon>
        <taxon>Microsporidia</taxon>
        <taxon>Nosematidae</taxon>
        <taxon>Nosema</taxon>
    </lineage>
</organism>
<accession>R0MMH7</accession>
<evidence type="ECO:0000256" key="3">
    <source>
        <dbReference type="SAM" id="MobiDB-lite"/>
    </source>
</evidence>
<feature type="domain" description="Glycoside hydrolase family 19 catalytic" evidence="5">
    <location>
        <begin position="231"/>
        <end position="337"/>
    </location>
</feature>
<dbReference type="EMBL" id="KB908949">
    <property type="protein sequence ID" value="EOB14068.1"/>
    <property type="molecule type" value="Genomic_DNA"/>
</dbReference>
<dbReference type="AlphaFoldDB" id="R0MMH7"/>
<keyword evidence="2" id="KW-1015">Disulfide bond</keyword>
<name>R0MMH7_NOSB1</name>
<evidence type="ECO:0000259" key="5">
    <source>
        <dbReference type="Pfam" id="PF00182"/>
    </source>
</evidence>
<dbReference type="STRING" id="578461.R0MMH7"/>
<protein>
    <submittedName>
        <fullName evidence="6">Acidic endochitinase SP2</fullName>
    </submittedName>
</protein>
<dbReference type="CDD" id="cd00325">
    <property type="entry name" value="chitinase_GH19"/>
    <property type="match status" value="1"/>
</dbReference>
<gene>
    <name evidence="6" type="primary">CHIP</name>
    <name evidence="6" type="ORF">NBO_41g0043</name>
</gene>
<dbReference type="PANTHER" id="PTHR22595">
    <property type="entry name" value="CHITINASE-RELATED"/>
    <property type="match status" value="1"/>
</dbReference>
<feature type="region of interest" description="Disordered" evidence="3">
    <location>
        <begin position="85"/>
        <end position="123"/>
    </location>
</feature>
<keyword evidence="4" id="KW-0732">Signal</keyword>
<keyword evidence="7" id="KW-1185">Reference proteome</keyword>
<feature type="region of interest" description="Disordered" evidence="3">
    <location>
        <begin position="59"/>
        <end position="78"/>
    </location>
</feature>
<feature type="compositionally biased region" description="Low complexity" evidence="3">
    <location>
        <begin position="61"/>
        <end position="72"/>
    </location>
</feature>
<dbReference type="GO" id="GO:0006952">
    <property type="term" value="P:defense response"/>
    <property type="evidence" value="ECO:0007669"/>
    <property type="project" value="UniProtKB-KW"/>
</dbReference>